<dbReference type="PIRSF" id="PIRSF003108">
    <property type="entry name" value="DinJ"/>
    <property type="match status" value="1"/>
</dbReference>
<reference evidence="3" key="1">
    <citation type="submission" date="2018-06" db="EMBL/GenBank/DDBJ databases">
        <authorList>
            <person name="Zhirakovskaya E."/>
        </authorList>
    </citation>
    <scope>NUCLEOTIDE SEQUENCE</scope>
</reference>
<dbReference type="EMBL" id="UOEU01000930">
    <property type="protein sequence ID" value="VAW42537.1"/>
    <property type="molecule type" value="Genomic_DNA"/>
</dbReference>
<dbReference type="GO" id="GO:0044010">
    <property type="term" value="P:single-species biofilm formation"/>
    <property type="evidence" value="ECO:0007669"/>
    <property type="project" value="InterPro"/>
</dbReference>
<organism evidence="3">
    <name type="scientific">hydrothermal vent metagenome</name>
    <dbReference type="NCBI Taxonomy" id="652676"/>
    <lineage>
        <taxon>unclassified sequences</taxon>
        <taxon>metagenomes</taxon>
        <taxon>ecological metagenomes</taxon>
    </lineage>
</organism>
<keyword evidence="2" id="KW-1277">Toxin-antitoxin system</keyword>
<dbReference type="Gene3D" id="1.10.1220.10">
    <property type="entry name" value="Met repressor-like"/>
    <property type="match status" value="1"/>
</dbReference>
<dbReference type="GO" id="GO:0000987">
    <property type="term" value="F:cis-regulatory region sequence-specific DNA binding"/>
    <property type="evidence" value="ECO:0007669"/>
    <property type="project" value="InterPro"/>
</dbReference>
<dbReference type="PANTHER" id="PTHR38781">
    <property type="entry name" value="ANTITOXIN DINJ-RELATED"/>
    <property type="match status" value="1"/>
</dbReference>
<dbReference type="Pfam" id="PF04221">
    <property type="entry name" value="RelB"/>
    <property type="match status" value="1"/>
</dbReference>
<gene>
    <name evidence="3" type="ORF">MNBD_CHLOROFLEXI01-1467</name>
</gene>
<protein>
    <recommendedName>
        <fullName evidence="4">DNA-damage-inducible protein J</fullName>
    </recommendedName>
</protein>
<evidence type="ECO:0000256" key="1">
    <source>
        <dbReference type="ARBA" id="ARBA00010562"/>
    </source>
</evidence>
<evidence type="ECO:0008006" key="4">
    <source>
        <dbReference type="Google" id="ProtNLM"/>
    </source>
</evidence>
<evidence type="ECO:0000313" key="3">
    <source>
        <dbReference type="EMBL" id="VAW42537.1"/>
    </source>
</evidence>
<evidence type="ECO:0000256" key="2">
    <source>
        <dbReference type="ARBA" id="ARBA00022649"/>
    </source>
</evidence>
<dbReference type="InterPro" id="IPR026262">
    <property type="entry name" value="DinJ"/>
</dbReference>
<name>A0A3B0VVQ6_9ZZZZ</name>
<dbReference type="PANTHER" id="PTHR38781:SF1">
    <property type="entry name" value="ANTITOXIN DINJ-RELATED"/>
    <property type="match status" value="1"/>
</dbReference>
<dbReference type="GO" id="GO:0006355">
    <property type="term" value="P:regulation of DNA-templated transcription"/>
    <property type="evidence" value="ECO:0007669"/>
    <property type="project" value="InterPro"/>
</dbReference>
<dbReference type="GO" id="GO:0006351">
    <property type="term" value="P:DNA-templated transcription"/>
    <property type="evidence" value="ECO:0007669"/>
    <property type="project" value="TreeGrafter"/>
</dbReference>
<dbReference type="AlphaFoldDB" id="A0A3B0VVQ6"/>
<dbReference type="GO" id="GO:0015643">
    <property type="term" value="F:toxic substance binding"/>
    <property type="evidence" value="ECO:0007669"/>
    <property type="project" value="InterPro"/>
</dbReference>
<comment type="similarity">
    <text evidence="1">Belongs to the RelB/DinJ antitoxin family.</text>
</comment>
<dbReference type="InterPro" id="IPR013321">
    <property type="entry name" value="Arc_rbn_hlx_hlx"/>
</dbReference>
<dbReference type="InterPro" id="IPR007337">
    <property type="entry name" value="RelB/DinJ"/>
</dbReference>
<dbReference type="NCBIfam" id="TIGR02384">
    <property type="entry name" value="RelB_DinJ"/>
    <property type="match status" value="1"/>
</dbReference>
<accession>A0A3B0VVQ6</accession>
<proteinExistence type="inferred from homology"/>
<sequence>MAKTATISTRIDPKLKGSVEQIFSGLGLTTTQAITLFFKQVEMHKGLPFAVKIFNPKTVAALEESENYHELKPYNNLNELFKDLEI</sequence>